<gene>
    <name evidence="4" type="primary">SPATA2L</name>
    <name evidence="4" type="ORF">AV530_015228</name>
</gene>
<comment type="caution">
    <text evidence="4">The sequence shown here is derived from an EMBL/GenBank/DDBJ whole genome shotgun (WGS) entry which is preliminary data.</text>
</comment>
<dbReference type="Proteomes" id="UP000190648">
    <property type="component" value="Unassembled WGS sequence"/>
</dbReference>
<sequence>MCAGSALRQHYGQEHPQQYRQEYRRCLERELRRGRPGPCSDPAFGQRLRQRLRREPALLGALQEDGPALLARGLRGCPDPVPALRGLACAFRLLELAAANLYLCPWRREFRTVQTFSGAYVHLLRPALPEADLMQSFSQLGYEQRDRHRLTISQLPPAPNLVAAACGFFACQLECEILVEVVQRLRPRQLRPEELLEARRVVGDADACVEMLQQLGTERRPDADCSDDVDLYLEAPASPEDTAGEDATSPALWKDPGSPWDMPRMGWDHCGDGECGQKLLPSTGNPEPNTSSSHVFPELGRAEDLPLTIPQEAPALPCYQLHSCLCPGALPSYCCSTCQQLHTGACAAGQLCQSRHRGQELRGERQQRLWLQRTVVDMLLADTAGPWA</sequence>
<dbReference type="PANTHER" id="PTHR15326">
    <property type="entry name" value="SPERMATOGENESIS-ASSOCIATED PROTEIN 2/TAMOZHENNIC"/>
    <property type="match status" value="1"/>
</dbReference>
<keyword evidence="5" id="KW-1185">Reference proteome</keyword>
<reference evidence="4 5" key="1">
    <citation type="submission" date="2016-02" db="EMBL/GenBank/DDBJ databases">
        <title>Band-tailed pigeon sequencing and assembly.</title>
        <authorList>
            <person name="Soares A.E."/>
            <person name="Novak B.J."/>
            <person name="Rice E.S."/>
            <person name="O'Connell B."/>
            <person name="Chang D."/>
            <person name="Weber S."/>
            <person name="Shapiro B."/>
        </authorList>
    </citation>
    <scope>NUCLEOTIDE SEQUENCE [LARGE SCALE GENOMIC DNA]</scope>
    <source>
        <strain evidence="4">BTP2013</strain>
        <tissue evidence="4">Blood</tissue>
    </source>
</reference>
<dbReference type="InterPro" id="IPR048839">
    <property type="entry name" value="SPATA2_PUB-like"/>
</dbReference>
<dbReference type="STRING" id="372326.A0A1V4K1N5"/>
<evidence type="ECO:0000256" key="1">
    <source>
        <dbReference type="ARBA" id="ARBA00038142"/>
    </source>
</evidence>
<dbReference type="PANTHER" id="PTHR15326:SF7">
    <property type="entry name" value="SPERMATOGENESIS-ASSOCIATED PROTEIN 2-LIKE PROTEIN"/>
    <property type="match status" value="1"/>
</dbReference>
<dbReference type="EMBL" id="LSYS01005191">
    <property type="protein sequence ID" value="OPJ78273.1"/>
    <property type="molecule type" value="Genomic_DNA"/>
</dbReference>
<proteinExistence type="inferred from homology"/>
<dbReference type="AlphaFoldDB" id="A0A1V4K1N5"/>
<accession>A0A1V4K1N5</accession>
<feature type="domain" description="Spermatogenesis-associated protein 2 PUB-like" evidence="3">
    <location>
        <begin position="83"/>
        <end position="202"/>
    </location>
</feature>
<evidence type="ECO:0000313" key="4">
    <source>
        <dbReference type="EMBL" id="OPJ78273.1"/>
    </source>
</evidence>
<feature type="region of interest" description="Disordered" evidence="2">
    <location>
        <begin position="236"/>
        <end position="258"/>
    </location>
</feature>
<comment type="similarity">
    <text evidence="1">Belongs to the SPATA2 family.</text>
</comment>
<dbReference type="GO" id="GO:0005737">
    <property type="term" value="C:cytoplasm"/>
    <property type="evidence" value="ECO:0007669"/>
    <property type="project" value="TreeGrafter"/>
</dbReference>
<dbReference type="Pfam" id="PF21388">
    <property type="entry name" value="SPATA2_PUB-like"/>
    <property type="match status" value="1"/>
</dbReference>
<dbReference type="OrthoDB" id="9837000at2759"/>
<evidence type="ECO:0000313" key="5">
    <source>
        <dbReference type="Proteomes" id="UP000190648"/>
    </source>
</evidence>
<evidence type="ECO:0000256" key="2">
    <source>
        <dbReference type="SAM" id="MobiDB-lite"/>
    </source>
</evidence>
<organism evidence="4 5">
    <name type="scientific">Patagioenas fasciata monilis</name>
    <dbReference type="NCBI Taxonomy" id="372326"/>
    <lineage>
        <taxon>Eukaryota</taxon>
        <taxon>Metazoa</taxon>
        <taxon>Chordata</taxon>
        <taxon>Craniata</taxon>
        <taxon>Vertebrata</taxon>
        <taxon>Euteleostomi</taxon>
        <taxon>Archelosauria</taxon>
        <taxon>Archosauria</taxon>
        <taxon>Dinosauria</taxon>
        <taxon>Saurischia</taxon>
        <taxon>Theropoda</taxon>
        <taxon>Coelurosauria</taxon>
        <taxon>Aves</taxon>
        <taxon>Neognathae</taxon>
        <taxon>Neoaves</taxon>
        <taxon>Columbimorphae</taxon>
        <taxon>Columbiformes</taxon>
        <taxon>Columbidae</taxon>
        <taxon>Patagioenas</taxon>
    </lineage>
</organism>
<evidence type="ECO:0000259" key="3">
    <source>
        <dbReference type="Pfam" id="PF21388"/>
    </source>
</evidence>
<dbReference type="Gene3D" id="1.20.58.2190">
    <property type="match status" value="1"/>
</dbReference>
<name>A0A1V4K1N5_PATFA</name>
<protein>
    <submittedName>
        <fullName evidence="4">Spermatogenesis-associated protein 2-like protein</fullName>
    </submittedName>
</protein>